<keyword evidence="8" id="KW-0808">Transferase</keyword>
<keyword evidence="5" id="KW-0963">Cytoplasm</keyword>
<dbReference type="Proteomes" id="UP000310200">
    <property type="component" value="Unassembled WGS sequence"/>
</dbReference>
<dbReference type="PANTHER" id="PTHR12773:SF0">
    <property type="entry name" value="MULTIFUNCTIONAL METHYLTRANSFERASE SUBUNIT TRM112-LIKE PROTEIN"/>
    <property type="match status" value="1"/>
</dbReference>
<dbReference type="InterPro" id="IPR039127">
    <property type="entry name" value="Trm112"/>
</dbReference>
<dbReference type="EMBL" id="QBLH01001227">
    <property type="protein sequence ID" value="TGZ52594.1"/>
    <property type="molecule type" value="Genomic_DNA"/>
</dbReference>
<dbReference type="GO" id="GO:0046982">
    <property type="term" value="F:protein heterodimerization activity"/>
    <property type="evidence" value="ECO:0007669"/>
    <property type="project" value="InterPro"/>
</dbReference>
<evidence type="ECO:0000256" key="2">
    <source>
        <dbReference type="ARBA" id="ARBA00004642"/>
    </source>
</evidence>
<name>A0A4V6RGL5_9HYME</name>
<organism evidence="8 9">
    <name type="scientific">Temnothorax longispinosus</name>
    <dbReference type="NCBI Taxonomy" id="300112"/>
    <lineage>
        <taxon>Eukaryota</taxon>
        <taxon>Metazoa</taxon>
        <taxon>Ecdysozoa</taxon>
        <taxon>Arthropoda</taxon>
        <taxon>Hexapoda</taxon>
        <taxon>Insecta</taxon>
        <taxon>Pterygota</taxon>
        <taxon>Neoptera</taxon>
        <taxon>Endopterygota</taxon>
        <taxon>Hymenoptera</taxon>
        <taxon>Apocrita</taxon>
        <taxon>Aculeata</taxon>
        <taxon>Formicoidea</taxon>
        <taxon>Formicidae</taxon>
        <taxon>Myrmicinae</taxon>
        <taxon>Temnothorax</taxon>
    </lineage>
</organism>
<evidence type="ECO:0000313" key="8">
    <source>
        <dbReference type="EMBL" id="TGZ52594.1"/>
    </source>
</evidence>
<dbReference type="FunFam" id="2.20.25.10:FF:000015">
    <property type="entry name" value="Multifunctional methyltransferase subunit TRM112-like protein"/>
    <property type="match status" value="1"/>
</dbReference>
<dbReference type="GO" id="GO:0005654">
    <property type="term" value="C:nucleoplasm"/>
    <property type="evidence" value="ECO:0007669"/>
    <property type="project" value="UniProtKB-SubCell"/>
</dbReference>
<gene>
    <name evidence="8" type="ORF">DBV15_10854</name>
</gene>
<dbReference type="STRING" id="300112.A0A4V6RGL5"/>
<dbReference type="GO" id="GO:0008168">
    <property type="term" value="F:methyltransferase activity"/>
    <property type="evidence" value="ECO:0007669"/>
    <property type="project" value="UniProtKB-KW"/>
</dbReference>
<sequence>MLVSLNEKHPLMTTCVHVCMYMYCMYVHTSHTFNIHQCTYYYICMYTLHLRLYTFYFSKNMKLLTHNMLTSRAMKGVMVGYPLKIIARDIRVSEVDFNPEYIARIIPKLDWTVLWKAAESIGHVGELPQILIEDFETNEDFLKKAHHVLLEVEVINGDLLCPESNRKFPINDGIPNMLLNEDEV</sequence>
<dbReference type="Pfam" id="PF03966">
    <property type="entry name" value="Trm112p"/>
    <property type="match status" value="1"/>
</dbReference>
<evidence type="ECO:0000256" key="3">
    <source>
        <dbReference type="ARBA" id="ARBA00007980"/>
    </source>
</evidence>
<proteinExistence type="inferred from homology"/>
<evidence type="ECO:0000256" key="7">
    <source>
        <dbReference type="ARBA" id="ARBA00030516"/>
    </source>
</evidence>
<comment type="caution">
    <text evidence="8">The sequence shown here is derived from an EMBL/GenBank/DDBJ whole genome shotgun (WGS) entry which is preliminary data.</text>
</comment>
<evidence type="ECO:0000256" key="4">
    <source>
        <dbReference type="ARBA" id="ARBA00019989"/>
    </source>
</evidence>
<keyword evidence="8" id="KW-0489">Methyltransferase</keyword>
<comment type="subcellular location">
    <subcellularLocation>
        <location evidence="1">Cytoplasm</location>
        <location evidence="1">Perinuclear region</location>
    </subcellularLocation>
    <subcellularLocation>
        <location evidence="2">Nucleus</location>
        <location evidence="2">Nucleoplasm</location>
    </subcellularLocation>
</comment>
<keyword evidence="6" id="KW-0539">Nucleus</keyword>
<evidence type="ECO:0000313" key="9">
    <source>
        <dbReference type="Proteomes" id="UP000310200"/>
    </source>
</evidence>
<comment type="similarity">
    <text evidence="3">Belongs to the TRM112 family.</text>
</comment>
<evidence type="ECO:0000256" key="5">
    <source>
        <dbReference type="ARBA" id="ARBA00022490"/>
    </source>
</evidence>
<dbReference type="GO" id="GO:0030488">
    <property type="term" value="P:tRNA methylation"/>
    <property type="evidence" value="ECO:0007669"/>
    <property type="project" value="TreeGrafter"/>
</dbReference>
<evidence type="ECO:0000256" key="6">
    <source>
        <dbReference type="ARBA" id="ARBA00023242"/>
    </source>
</evidence>
<dbReference type="AlphaFoldDB" id="A0A4V6RGL5"/>
<dbReference type="PANTHER" id="PTHR12773">
    <property type="entry name" value="UPF0315 PROTEIN-RELATED"/>
    <property type="match status" value="1"/>
</dbReference>
<keyword evidence="9" id="KW-1185">Reference proteome</keyword>
<protein>
    <recommendedName>
        <fullName evidence="4">Multifunctional methyltransferase subunit TRM112-like protein</fullName>
    </recommendedName>
    <alternativeName>
        <fullName evidence="7">tRNA methyltransferase 112 homolog</fullName>
    </alternativeName>
</protein>
<reference evidence="8 9" key="1">
    <citation type="journal article" date="2019" name="Philos. Trans. R. Soc. Lond., B, Biol. Sci.">
        <title>Ant behaviour and brain gene expression of defending hosts depend on the ecological success of the intruding social parasite.</title>
        <authorList>
            <person name="Kaur R."/>
            <person name="Stoldt M."/>
            <person name="Jongepier E."/>
            <person name="Feldmeyer B."/>
            <person name="Menzel F."/>
            <person name="Bornberg-Bauer E."/>
            <person name="Foitzik S."/>
        </authorList>
    </citation>
    <scope>NUCLEOTIDE SEQUENCE [LARGE SCALE GENOMIC DNA]</scope>
    <source>
        <tissue evidence="8">Whole body</tissue>
    </source>
</reference>
<accession>A0A4V6RGL5</accession>
<dbReference type="GO" id="GO:0048471">
    <property type="term" value="C:perinuclear region of cytoplasm"/>
    <property type="evidence" value="ECO:0007669"/>
    <property type="project" value="UniProtKB-SubCell"/>
</dbReference>
<dbReference type="Gene3D" id="2.20.25.10">
    <property type="match status" value="1"/>
</dbReference>
<dbReference type="GO" id="GO:0070476">
    <property type="term" value="P:rRNA (guanine-N7)-methylation"/>
    <property type="evidence" value="ECO:0007669"/>
    <property type="project" value="TreeGrafter"/>
</dbReference>
<dbReference type="CDD" id="cd21089">
    <property type="entry name" value="Trm112-like"/>
    <property type="match status" value="1"/>
</dbReference>
<dbReference type="InterPro" id="IPR005651">
    <property type="entry name" value="Trm112-like"/>
</dbReference>
<evidence type="ECO:0000256" key="1">
    <source>
        <dbReference type="ARBA" id="ARBA00004556"/>
    </source>
</evidence>
<dbReference type="SUPFAM" id="SSF158997">
    <property type="entry name" value="Trm112p-like"/>
    <property type="match status" value="1"/>
</dbReference>